<proteinExistence type="predicted"/>
<organism evidence="1">
    <name type="scientific">Rhizophora mucronata</name>
    <name type="common">Asiatic mangrove</name>
    <dbReference type="NCBI Taxonomy" id="61149"/>
    <lineage>
        <taxon>Eukaryota</taxon>
        <taxon>Viridiplantae</taxon>
        <taxon>Streptophyta</taxon>
        <taxon>Embryophyta</taxon>
        <taxon>Tracheophyta</taxon>
        <taxon>Spermatophyta</taxon>
        <taxon>Magnoliopsida</taxon>
        <taxon>eudicotyledons</taxon>
        <taxon>Gunneridae</taxon>
        <taxon>Pentapetalae</taxon>
        <taxon>rosids</taxon>
        <taxon>fabids</taxon>
        <taxon>Malpighiales</taxon>
        <taxon>Rhizophoraceae</taxon>
        <taxon>Rhizophora</taxon>
    </lineage>
</organism>
<protein>
    <submittedName>
        <fullName evidence="1">Uncharacterized protein</fullName>
    </submittedName>
</protein>
<name>A0A2P2PB11_RHIMU</name>
<dbReference type="AlphaFoldDB" id="A0A2P2PB11"/>
<accession>A0A2P2PB11</accession>
<evidence type="ECO:0000313" key="1">
    <source>
        <dbReference type="EMBL" id="MBX51823.1"/>
    </source>
</evidence>
<dbReference type="EMBL" id="GGEC01071339">
    <property type="protein sequence ID" value="MBX51823.1"/>
    <property type="molecule type" value="Transcribed_RNA"/>
</dbReference>
<sequence>MHIFTSLEGVRNLLFLSSMVHHCIIVSILDQKKKNQSCSLEHVPWPILKSEKY</sequence>
<reference evidence="1" key="1">
    <citation type="submission" date="2018-02" db="EMBL/GenBank/DDBJ databases">
        <title>Rhizophora mucronata_Transcriptome.</title>
        <authorList>
            <person name="Meera S.P."/>
            <person name="Sreeshan A."/>
            <person name="Augustine A."/>
        </authorList>
    </citation>
    <scope>NUCLEOTIDE SEQUENCE</scope>
    <source>
        <tissue evidence="1">Leaf</tissue>
    </source>
</reference>